<protein>
    <submittedName>
        <fullName evidence="2">Uncharacterized protein</fullName>
    </submittedName>
</protein>
<feature type="region of interest" description="Disordered" evidence="1">
    <location>
        <begin position="1"/>
        <end position="22"/>
    </location>
</feature>
<organism evidence="2">
    <name type="scientific">metagenome</name>
    <dbReference type="NCBI Taxonomy" id="256318"/>
    <lineage>
        <taxon>unclassified sequences</taxon>
        <taxon>metagenomes</taxon>
    </lineage>
</organism>
<accession>A0A380T9Q3</accession>
<reference evidence="2" key="1">
    <citation type="submission" date="2018-07" db="EMBL/GenBank/DDBJ databases">
        <authorList>
            <person name="Quirk P.G."/>
            <person name="Krulwich T.A."/>
        </authorList>
    </citation>
    <scope>NUCLEOTIDE SEQUENCE</scope>
</reference>
<gene>
    <name evidence="2" type="ORF">DF3PB_130021</name>
</gene>
<sequence>MRPDVTPNRATGKPEGGQGIRHRRRWRAAVFASGPGALPDEDAIAIIDQLSEFNSFE</sequence>
<proteinExistence type="predicted"/>
<name>A0A380T9Q3_9ZZZZ</name>
<evidence type="ECO:0000256" key="1">
    <source>
        <dbReference type="SAM" id="MobiDB-lite"/>
    </source>
</evidence>
<dbReference type="AlphaFoldDB" id="A0A380T9Q3"/>
<evidence type="ECO:0000313" key="2">
    <source>
        <dbReference type="EMBL" id="SUS04391.1"/>
    </source>
</evidence>
<dbReference type="EMBL" id="UIDG01000035">
    <property type="protein sequence ID" value="SUS04391.1"/>
    <property type="molecule type" value="Genomic_DNA"/>
</dbReference>